<dbReference type="Proteomes" id="UP000287651">
    <property type="component" value="Unassembled WGS sequence"/>
</dbReference>
<evidence type="ECO:0000313" key="2">
    <source>
        <dbReference type="Proteomes" id="UP000287651"/>
    </source>
</evidence>
<dbReference type="EMBL" id="AMZH03003100">
    <property type="protein sequence ID" value="RRT73417.1"/>
    <property type="molecule type" value="Genomic_DNA"/>
</dbReference>
<evidence type="ECO:0000313" key="1">
    <source>
        <dbReference type="EMBL" id="RRT73417.1"/>
    </source>
</evidence>
<proteinExistence type="predicted"/>
<comment type="caution">
    <text evidence="1">The sequence shown here is derived from an EMBL/GenBank/DDBJ whole genome shotgun (WGS) entry which is preliminary data.</text>
</comment>
<accession>A0A427AB07</accession>
<gene>
    <name evidence="1" type="ORF">B296_00001226</name>
</gene>
<name>A0A427AB07_ENSVE</name>
<sequence>MPLLLLRRWRPSPFQPQRVAGGVLRGSKDLGPTLCWCPRRCPSFLHLSSASTSLAALSLNPASTTCASPVLRDNFLAAPVTLDPPLQPTHAIIHYLVIGSPHACVTLNKRSMIETIEPTSSPSPSVFLPPNSVSVVTSGWYYNFHGKDVIVFQRHFHGPDPVVLPTSTKSHYSDLQSGISNDLMCPRLSLLEKRLLG</sequence>
<reference evidence="1 2" key="1">
    <citation type="journal article" date="2014" name="Agronomy (Basel)">
        <title>A Draft Genome Sequence for Ensete ventricosum, the Drought-Tolerant Tree Against Hunger.</title>
        <authorList>
            <person name="Harrison J."/>
            <person name="Moore K.A."/>
            <person name="Paszkiewicz K."/>
            <person name="Jones T."/>
            <person name="Grant M."/>
            <person name="Ambacheew D."/>
            <person name="Muzemil S."/>
            <person name="Studholme D.J."/>
        </authorList>
    </citation>
    <scope>NUCLEOTIDE SEQUENCE [LARGE SCALE GENOMIC DNA]</scope>
</reference>
<organism evidence="1 2">
    <name type="scientific">Ensete ventricosum</name>
    <name type="common">Abyssinian banana</name>
    <name type="synonym">Musa ensete</name>
    <dbReference type="NCBI Taxonomy" id="4639"/>
    <lineage>
        <taxon>Eukaryota</taxon>
        <taxon>Viridiplantae</taxon>
        <taxon>Streptophyta</taxon>
        <taxon>Embryophyta</taxon>
        <taxon>Tracheophyta</taxon>
        <taxon>Spermatophyta</taxon>
        <taxon>Magnoliopsida</taxon>
        <taxon>Liliopsida</taxon>
        <taxon>Zingiberales</taxon>
        <taxon>Musaceae</taxon>
        <taxon>Ensete</taxon>
    </lineage>
</organism>
<dbReference type="AlphaFoldDB" id="A0A427AB07"/>
<protein>
    <submittedName>
        <fullName evidence="1">Uncharacterized protein</fullName>
    </submittedName>
</protein>